<evidence type="ECO:0000313" key="1">
    <source>
        <dbReference type="EMBL" id="KAJ1169328.1"/>
    </source>
</evidence>
<evidence type="ECO:0000313" key="2">
    <source>
        <dbReference type="Proteomes" id="UP001066276"/>
    </source>
</evidence>
<feature type="non-terminal residue" evidence="1">
    <location>
        <position position="51"/>
    </location>
</feature>
<gene>
    <name evidence="1" type="ORF">NDU88_001221</name>
</gene>
<protein>
    <submittedName>
        <fullName evidence="1">Uncharacterized protein</fullName>
    </submittedName>
</protein>
<organism evidence="1 2">
    <name type="scientific">Pleurodeles waltl</name>
    <name type="common">Iberian ribbed newt</name>
    <dbReference type="NCBI Taxonomy" id="8319"/>
    <lineage>
        <taxon>Eukaryota</taxon>
        <taxon>Metazoa</taxon>
        <taxon>Chordata</taxon>
        <taxon>Craniata</taxon>
        <taxon>Vertebrata</taxon>
        <taxon>Euteleostomi</taxon>
        <taxon>Amphibia</taxon>
        <taxon>Batrachia</taxon>
        <taxon>Caudata</taxon>
        <taxon>Salamandroidea</taxon>
        <taxon>Salamandridae</taxon>
        <taxon>Pleurodelinae</taxon>
        <taxon>Pleurodeles</taxon>
    </lineage>
</organism>
<dbReference type="EMBL" id="JANPWB010000007">
    <property type="protein sequence ID" value="KAJ1169328.1"/>
    <property type="molecule type" value="Genomic_DNA"/>
</dbReference>
<comment type="caution">
    <text evidence="1">The sequence shown here is derived from an EMBL/GenBank/DDBJ whole genome shotgun (WGS) entry which is preliminary data.</text>
</comment>
<dbReference type="Proteomes" id="UP001066276">
    <property type="component" value="Chromosome 4_1"/>
</dbReference>
<dbReference type="AlphaFoldDB" id="A0AAV7SZW7"/>
<feature type="non-terminal residue" evidence="1">
    <location>
        <position position="1"/>
    </location>
</feature>
<keyword evidence="2" id="KW-1185">Reference proteome</keyword>
<name>A0AAV7SZW7_PLEWA</name>
<proteinExistence type="predicted"/>
<sequence length="51" mass="5680">PPSSSSFSSGMCGSGSRRGMFLLMQMLCRMAHVRMILQTISGEYRRLPPVM</sequence>
<accession>A0AAV7SZW7</accession>
<reference evidence="1" key="1">
    <citation type="journal article" date="2022" name="bioRxiv">
        <title>Sequencing and chromosome-scale assembly of the giantPleurodeles waltlgenome.</title>
        <authorList>
            <person name="Brown T."/>
            <person name="Elewa A."/>
            <person name="Iarovenko S."/>
            <person name="Subramanian E."/>
            <person name="Araus A.J."/>
            <person name="Petzold A."/>
            <person name="Susuki M."/>
            <person name="Suzuki K.-i.T."/>
            <person name="Hayashi T."/>
            <person name="Toyoda A."/>
            <person name="Oliveira C."/>
            <person name="Osipova E."/>
            <person name="Leigh N.D."/>
            <person name="Simon A."/>
            <person name="Yun M.H."/>
        </authorList>
    </citation>
    <scope>NUCLEOTIDE SEQUENCE</scope>
    <source>
        <strain evidence="1">20211129_DDA</strain>
        <tissue evidence="1">Liver</tissue>
    </source>
</reference>